<feature type="domain" description="ABM" evidence="1">
    <location>
        <begin position="7"/>
        <end position="67"/>
    </location>
</feature>
<sequence length="98" mass="10567">MVTTGLLIRVEAKPDKVPEVEALLKSAVEHVRQEGLAVIWSALRLGPTTFAVFDAFVDEADRQAHLEAHGDALRKAELFAGSPSIEHVDVIAAKLPGE</sequence>
<accession>A0ABP8TR46</accession>
<dbReference type="Gene3D" id="3.30.70.100">
    <property type="match status" value="1"/>
</dbReference>
<gene>
    <name evidence="2" type="ORF">GCM10023195_54240</name>
</gene>
<dbReference type="Proteomes" id="UP001500212">
    <property type="component" value="Unassembled WGS sequence"/>
</dbReference>
<keyword evidence="2" id="KW-0560">Oxidoreductase</keyword>
<dbReference type="RefSeq" id="WP_345360271.1">
    <property type="nucleotide sequence ID" value="NZ_BAABHJ010000020.1"/>
</dbReference>
<dbReference type="Pfam" id="PF03992">
    <property type="entry name" value="ABM"/>
    <property type="match status" value="1"/>
</dbReference>
<organism evidence="2 3">
    <name type="scientific">Actinoallomurus liliacearum</name>
    <dbReference type="NCBI Taxonomy" id="1080073"/>
    <lineage>
        <taxon>Bacteria</taxon>
        <taxon>Bacillati</taxon>
        <taxon>Actinomycetota</taxon>
        <taxon>Actinomycetes</taxon>
        <taxon>Streptosporangiales</taxon>
        <taxon>Thermomonosporaceae</taxon>
        <taxon>Actinoallomurus</taxon>
    </lineage>
</organism>
<dbReference type="EMBL" id="BAABHJ010000020">
    <property type="protein sequence ID" value="GAA4612618.1"/>
    <property type="molecule type" value="Genomic_DNA"/>
</dbReference>
<keyword evidence="2" id="KW-0503">Monooxygenase</keyword>
<name>A0ABP8TR46_9ACTN</name>
<evidence type="ECO:0000313" key="2">
    <source>
        <dbReference type="EMBL" id="GAA4612618.1"/>
    </source>
</evidence>
<reference evidence="3" key="1">
    <citation type="journal article" date="2019" name="Int. J. Syst. Evol. Microbiol.">
        <title>The Global Catalogue of Microorganisms (GCM) 10K type strain sequencing project: providing services to taxonomists for standard genome sequencing and annotation.</title>
        <authorList>
            <consortium name="The Broad Institute Genomics Platform"/>
            <consortium name="The Broad Institute Genome Sequencing Center for Infectious Disease"/>
            <person name="Wu L."/>
            <person name="Ma J."/>
        </authorList>
    </citation>
    <scope>NUCLEOTIDE SEQUENCE [LARGE SCALE GENOMIC DNA]</scope>
    <source>
        <strain evidence="3">JCM 17938</strain>
    </source>
</reference>
<evidence type="ECO:0000313" key="3">
    <source>
        <dbReference type="Proteomes" id="UP001500212"/>
    </source>
</evidence>
<dbReference type="InterPro" id="IPR007138">
    <property type="entry name" value="ABM_dom"/>
</dbReference>
<proteinExistence type="predicted"/>
<dbReference type="GO" id="GO:0004497">
    <property type="term" value="F:monooxygenase activity"/>
    <property type="evidence" value="ECO:0007669"/>
    <property type="project" value="UniProtKB-KW"/>
</dbReference>
<evidence type="ECO:0000259" key="1">
    <source>
        <dbReference type="Pfam" id="PF03992"/>
    </source>
</evidence>
<protein>
    <submittedName>
        <fullName evidence="2">Antibiotic biosynthesis monooxygenase</fullName>
    </submittedName>
</protein>
<comment type="caution">
    <text evidence="2">The sequence shown here is derived from an EMBL/GenBank/DDBJ whole genome shotgun (WGS) entry which is preliminary data.</text>
</comment>
<dbReference type="SUPFAM" id="SSF54909">
    <property type="entry name" value="Dimeric alpha+beta barrel"/>
    <property type="match status" value="1"/>
</dbReference>
<keyword evidence="3" id="KW-1185">Reference proteome</keyword>
<dbReference type="InterPro" id="IPR011008">
    <property type="entry name" value="Dimeric_a/b-barrel"/>
</dbReference>